<protein>
    <recommendedName>
        <fullName evidence="2">FlgD Ig-like domain-containing protein</fullName>
    </recommendedName>
</protein>
<proteinExistence type="predicted"/>
<dbReference type="Gene3D" id="2.60.40.4070">
    <property type="match status" value="1"/>
</dbReference>
<sequence length="309" mass="35352">MNHCFNLSHIKFILAIFILVDLYTLGADLPKTNNNGDSLRQKHQISEEVISGQAQITIEDTKIYATPLIDPFQPLNDFLKSDKYIFDEKLYADIDRLTIPNQFLHSSYLRVPVEREIITGDVLVFLPKFETNVASWELVVTNSLGETVRRIARKGNPPAIINWDGRTETGEMMITGEVYNFTFYAYDALGNQTRINGKPQRVSGILYQEKGEWIITIAGEVIFRRGTAEYLDGAQARLSEAANIIKEKFKKEIIIYVYTENEALSQARVNILQKEFLNRIVLPKEALAIVPRFIPGLQPKYSKIEIHIR</sequence>
<reference evidence="1" key="1">
    <citation type="journal article" date="2020" name="mSystems">
        <title>Genome- and Community-Level Interaction Insights into Carbon Utilization and Element Cycling Functions of Hydrothermarchaeota in Hydrothermal Sediment.</title>
        <authorList>
            <person name="Zhou Z."/>
            <person name="Liu Y."/>
            <person name="Xu W."/>
            <person name="Pan J."/>
            <person name="Luo Z.H."/>
            <person name="Li M."/>
        </authorList>
    </citation>
    <scope>NUCLEOTIDE SEQUENCE [LARGE SCALE GENOMIC DNA]</scope>
    <source>
        <strain evidence="1">SpSt-876</strain>
    </source>
</reference>
<comment type="caution">
    <text evidence="1">The sequence shown here is derived from an EMBL/GenBank/DDBJ whole genome shotgun (WGS) entry which is preliminary data.</text>
</comment>
<gene>
    <name evidence="1" type="ORF">ENW73_03100</name>
</gene>
<evidence type="ECO:0008006" key="2">
    <source>
        <dbReference type="Google" id="ProtNLM"/>
    </source>
</evidence>
<name>A0A7C6ED51_UNCW3</name>
<organism evidence="1">
    <name type="scientific">candidate division WOR-3 bacterium</name>
    <dbReference type="NCBI Taxonomy" id="2052148"/>
    <lineage>
        <taxon>Bacteria</taxon>
        <taxon>Bacteria division WOR-3</taxon>
    </lineage>
</organism>
<dbReference type="AlphaFoldDB" id="A0A7C6ED51"/>
<dbReference type="EMBL" id="DTLI01000077">
    <property type="protein sequence ID" value="HHS51842.1"/>
    <property type="molecule type" value="Genomic_DNA"/>
</dbReference>
<accession>A0A7C6ED51</accession>
<evidence type="ECO:0000313" key="1">
    <source>
        <dbReference type="EMBL" id="HHS51842.1"/>
    </source>
</evidence>